<dbReference type="PANTHER" id="PTHR42709:SF9">
    <property type="entry name" value="ALKALINE PHOSPHATASE LIKE PROTEIN"/>
    <property type="match status" value="1"/>
</dbReference>
<keyword evidence="2" id="KW-0472">Membrane</keyword>
<dbReference type="PANTHER" id="PTHR42709">
    <property type="entry name" value="ALKALINE PHOSPHATASE LIKE PROTEIN"/>
    <property type="match status" value="1"/>
</dbReference>
<evidence type="ECO:0000259" key="3">
    <source>
        <dbReference type="Pfam" id="PF09335"/>
    </source>
</evidence>
<dbReference type="InterPro" id="IPR032816">
    <property type="entry name" value="VTT_dom"/>
</dbReference>
<evidence type="ECO:0000256" key="1">
    <source>
        <dbReference type="ARBA" id="ARBA00010792"/>
    </source>
</evidence>
<feature type="transmembrane region" description="Helical" evidence="2">
    <location>
        <begin position="219"/>
        <end position="239"/>
    </location>
</feature>
<feature type="transmembrane region" description="Helical" evidence="2">
    <location>
        <begin position="49"/>
        <end position="70"/>
    </location>
</feature>
<reference evidence="5" key="1">
    <citation type="journal article" date="2019" name="Int. J. Syst. Evol. Microbiol.">
        <title>The Global Catalogue of Microorganisms (GCM) 10K type strain sequencing project: providing services to taxonomists for standard genome sequencing and annotation.</title>
        <authorList>
            <consortium name="The Broad Institute Genomics Platform"/>
            <consortium name="The Broad Institute Genome Sequencing Center for Infectious Disease"/>
            <person name="Wu L."/>
            <person name="Ma J."/>
        </authorList>
    </citation>
    <scope>NUCLEOTIDE SEQUENCE [LARGE SCALE GENOMIC DNA]</scope>
    <source>
        <strain evidence="5">CCUG 42001</strain>
    </source>
</reference>
<keyword evidence="5" id="KW-1185">Reference proteome</keyword>
<evidence type="ECO:0000256" key="2">
    <source>
        <dbReference type="SAM" id="Phobius"/>
    </source>
</evidence>
<feature type="transmembrane region" description="Helical" evidence="2">
    <location>
        <begin position="170"/>
        <end position="189"/>
    </location>
</feature>
<feature type="domain" description="VTT" evidence="3">
    <location>
        <begin position="29"/>
        <end position="155"/>
    </location>
</feature>
<comment type="caution">
    <text evidence="4">The sequence shown here is derived from an EMBL/GenBank/DDBJ whole genome shotgun (WGS) entry which is preliminary data.</text>
</comment>
<comment type="similarity">
    <text evidence="1">Belongs to the DedA family.</text>
</comment>
<evidence type="ECO:0000313" key="5">
    <source>
        <dbReference type="Proteomes" id="UP001596267"/>
    </source>
</evidence>
<name>A0ABW1WGS4_9BACL</name>
<feature type="transmembrane region" description="Helical" evidence="2">
    <location>
        <begin position="135"/>
        <end position="158"/>
    </location>
</feature>
<feature type="transmembrane region" description="Helical" evidence="2">
    <location>
        <begin position="342"/>
        <end position="358"/>
    </location>
</feature>
<accession>A0ABW1WGS4</accession>
<dbReference type="RefSeq" id="WP_253053420.1">
    <property type="nucleotide sequence ID" value="NZ_JAMXWN010000004.1"/>
</dbReference>
<feature type="transmembrane region" description="Helical" evidence="2">
    <location>
        <begin position="106"/>
        <end position="128"/>
    </location>
</feature>
<dbReference type="InterPro" id="IPR051311">
    <property type="entry name" value="DedA_domain"/>
</dbReference>
<dbReference type="EMBL" id="JBHSTQ010000005">
    <property type="protein sequence ID" value="MFC6386335.1"/>
    <property type="molecule type" value="Genomic_DNA"/>
</dbReference>
<feature type="transmembrane region" description="Helical" evidence="2">
    <location>
        <begin position="396"/>
        <end position="420"/>
    </location>
</feature>
<protein>
    <submittedName>
        <fullName evidence="4">VTT domain-containing protein</fullName>
    </submittedName>
</protein>
<evidence type="ECO:0000313" key="4">
    <source>
        <dbReference type="EMBL" id="MFC6386335.1"/>
    </source>
</evidence>
<feature type="transmembrane region" description="Helical" evidence="2">
    <location>
        <begin position="365"/>
        <end position="384"/>
    </location>
</feature>
<proteinExistence type="inferred from homology"/>
<gene>
    <name evidence="4" type="ORF">ACFP7A_06965</name>
</gene>
<feature type="transmembrane region" description="Helical" evidence="2">
    <location>
        <begin position="276"/>
        <end position="295"/>
    </location>
</feature>
<feature type="transmembrane region" description="Helical" evidence="2">
    <location>
        <begin position="302"/>
        <end position="322"/>
    </location>
</feature>
<organism evidence="4 5">
    <name type="scientific">Sporolactobacillus kofuensis</name>
    <dbReference type="NCBI Taxonomy" id="269672"/>
    <lineage>
        <taxon>Bacteria</taxon>
        <taxon>Bacillati</taxon>
        <taxon>Bacillota</taxon>
        <taxon>Bacilli</taxon>
        <taxon>Bacillales</taxon>
        <taxon>Sporolactobacillaceae</taxon>
        <taxon>Sporolactobacillus</taxon>
    </lineage>
</organism>
<dbReference type="Proteomes" id="UP001596267">
    <property type="component" value="Unassembled WGS sequence"/>
</dbReference>
<keyword evidence="2" id="KW-0812">Transmembrane</keyword>
<dbReference type="Pfam" id="PF09335">
    <property type="entry name" value="VTT_dom"/>
    <property type="match status" value="1"/>
</dbReference>
<sequence length="429" mass="49770">MSGLIQLLNEYGYITLFFALMLELICIPIPNEALLSYVGILSFHGQMNLILSMLSAGFGGILGATISYWIGYKLGVPFFRKYGRYIHMGPEKMERISRWYGKYGKVLLVFSFFIPGIRHIASIISGVIHLRFRSFCFFSYIGVFFWTSTFIWLGYVLGPQWDKYQGEIKKWLVLASLLIALVALCFIVIKKNRQYIKESLLLLFQEVFHRYKSFLKIKFFIFVILAAFISLVTLMIGMIQDFISNEFTTFDKVSSDIVFFLFDSRWQPLMNHFYELSSWIALGVIFVLTTVTILINNKNKWLELLFFGMTLTGGFIFSNGVRWLFHFMLSGHSISPDFPNEPAMMLLIFYGFFLMMLIRHQDNYLISLVEFCFLIFVLLAFSISGIRFMNIHPSDLFAGFVFASVWVSGLILSLELFRFLSLIKEGSRN</sequence>
<feature type="transmembrane region" description="Helical" evidence="2">
    <location>
        <begin position="12"/>
        <end position="29"/>
    </location>
</feature>
<keyword evidence="2" id="KW-1133">Transmembrane helix</keyword>